<name>A0AAE0MVC4_9PEZI</name>
<reference evidence="1" key="1">
    <citation type="journal article" date="2023" name="Mol. Phylogenet. Evol.">
        <title>Genome-scale phylogeny and comparative genomics of the fungal order Sordariales.</title>
        <authorList>
            <person name="Hensen N."/>
            <person name="Bonometti L."/>
            <person name="Westerberg I."/>
            <person name="Brannstrom I.O."/>
            <person name="Guillou S."/>
            <person name="Cros-Aarteil S."/>
            <person name="Calhoun S."/>
            <person name="Haridas S."/>
            <person name="Kuo A."/>
            <person name="Mondo S."/>
            <person name="Pangilinan J."/>
            <person name="Riley R."/>
            <person name="LaButti K."/>
            <person name="Andreopoulos B."/>
            <person name="Lipzen A."/>
            <person name="Chen C."/>
            <person name="Yan M."/>
            <person name="Daum C."/>
            <person name="Ng V."/>
            <person name="Clum A."/>
            <person name="Steindorff A."/>
            <person name="Ohm R.A."/>
            <person name="Martin F."/>
            <person name="Silar P."/>
            <person name="Natvig D.O."/>
            <person name="Lalanne C."/>
            <person name="Gautier V."/>
            <person name="Ament-Velasquez S.L."/>
            <person name="Kruys A."/>
            <person name="Hutchinson M.I."/>
            <person name="Powell A.J."/>
            <person name="Barry K."/>
            <person name="Miller A.N."/>
            <person name="Grigoriev I.V."/>
            <person name="Debuchy R."/>
            <person name="Gladieux P."/>
            <person name="Hiltunen Thoren M."/>
            <person name="Johannesson H."/>
        </authorList>
    </citation>
    <scope>NUCLEOTIDE SEQUENCE</scope>
    <source>
        <strain evidence="1">CBS 560.94</strain>
    </source>
</reference>
<evidence type="ECO:0000313" key="1">
    <source>
        <dbReference type="EMBL" id="KAK3351896.1"/>
    </source>
</evidence>
<keyword evidence="2" id="KW-1185">Reference proteome</keyword>
<dbReference type="RefSeq" id="XP_062685191.1">
    <property type="nucleotide sequence ID" value="XM_062826454.1"/>
</dbReference>
<protein>
    <submittedName>
        <fullName evidence="1">Uncharacterized protein</fullName>
    </submittedName>
</protein>
<dbReference type="GeneID" id="87863608"/>
<accession>A0AAE0MVC4</accession>
<evidence type="ECO:0000313" key="2">
    <source>
        <dbReference type="Proteomes" id="UP001278500"/>
    </source>
</evidence>
<dbReference type="EMBL" id="JAUEPP010000002">
    <property type="protein sequence ID" value="KAK3351896.1"/>
    <property type="molecule type" value="Genomic_DNA"/>
</dbReference>
<comment type="caution">
    <text evidence="1">The sequence shown here is derived from an EMBL/GenBank/DDBJ whole genome shotgun (WGS) entry which is preliminary data.</text>
</comment>
<dbReference type="AlphaFoldDB" id="A0AAE0MVC4"/>
<organism evidence="1 2">
    <name type="scientific">Neurospora tetraspora</name>
    <dbReference type="NCBI Taxonomy" id="94610"/>
    <lineage>
        <taxon>Eukaryota</taxon>
        <taxon>Fungi</taxon>
        <taxon>Dikarya</taxon>
        <taxon>Ascomycota</taxon>
        <taxon>Pezizomycotina</taxon>
        <taxon>Sordariomycetes</taxon>
        <taxon>Sordariomycetidae</taxon>
        <taxon>Sordariales</taxon>
        <taxon>Sordariaceae</taxon>
        <taxon>Neurospora</taxon>
    </lineage>
</organism>
<sequence length="73" mass="8444">MTFAQPMTELIPTGVEGTNRLKVEDFVVVFKRAKAGGVEWEGFEWNFARGKTLRERRGDANPYVWRRVREKGA</sequence>
<proteinExistence type="predicted"/>
<reference evidence="1" key="2">
    <citation type="submission" date="2023-06" db="EMBL/GenBank/DDBJ databases">
        <authorList>
            <consortium name="Lawrence Berkeley National Laboratory"/>
            <person name="Haridas S."/>
            <person name="Hensen N."/>
            <person name="Bonometti L."/>
            <person name="Westerberg I."/>
            <person name="Brannstrom I.O."/>
            <person name="Guillou S."/>
            <person name="Cros-Aarteil S."/>
            <person name="Calhoun S."/>
            <person name="Kuo A."/>
            <person name="Mondo S."/>
            <person name="Pangilinan J."/>
            <person name="Riley R."/>
            <person name="Labutti K."/>
            <person name="Andreopoulos B."/>
            <person name="Lipzen A."/>
            <person name="Chen C."/>
            <person name="Yanf M."/>
            <person name="Daum C."/>
            <person name="Ng V."/>
            <person name="Clum A."/>
            <person name="Steindorff A."/>
            <person name="Ohm R."/>
            <person name="Martin F."/>
            <person name="Silar P."/>
            <person name="Natvig D."/>
            <person name="Lalanne C."/>
            <person name="Gautier V."/>
            <person name="Ament-Velasquez S.L."/>
            <person name="Kruys A."/>
            <person name="Hutchinson M.I."/>
            <person name="Powell A.J."/>
            <person name="Barry K."/>
            <person name="Miller A.N."/>
            <person name="Grigoriev I.V."/>
            <person name="Debuchy R."/>
            <person name="Gladieux P."/>
            <person name="Thoren M.H."/>
            <person name="Johannesson H."/>
        </authorList>
    </citation>
    <scope>NUCLEOTIDE SEQUENCE</scope>
    <source>
        <strain evidence="1">CBS 560.94</strain>
    </source>
</reference>
<gene>
    <name evidence="1" type="ORF">B0H65DRAFT_459413</name>
</gene>
<dbReference type="Proteomes" id="UP001278500">
    <property type="component" value="Unassembled WGS sequence"/>
</dbReference>